<gene>
    <name evidence="2" type="ORF">B0H15DRAFT_838766</name>
</gene>
<comment type="caution">
    <text evidence="2">The sequence shown here is derived from an EMBL/GenBank/DDBJ whole genome shotgun (WGS) entry which is preliminary data.</text>
</comment>
<reference evidence="2" key="1">
    <citation type="submission" date="2023-03" db="EMBL/GenBank/DDBJ databases">
        <title>Massive genome expansion in bonnet fungi (Mycena s.s.) driven by repeated elements and novel gene families across ecological guilds.</title>
        <authorList>
            <consortium name="Lawrence Berkeley National Laboratory"/>
            <person name="Harder C.B."/>
            <person name="Miyauchi S."/>
            <person name="Viragh M."/>
            <person name="Kuo A."/>
            <person name="Thoen E."/>
            <person name="Andreopoulos B."/>
            <person name="Lu D."/>
            <person name="Skrede I."/>
            <person name="Drula E."/>
            <person name="Henrissat B."/>
            <person name="Morin E."/>
            <person name="Kohler A."/>
            <person name="Barry K."/>
            <person name="LaButti K."/>
            <person name="Morin E."/>
            <person name="Salamov A."/>
            <person name="Lipzen A."/>
            <person name="Mereny Z."/>
            <person name="Hegedus B."/>
            <person name="Baldrian P."/>
            <person name="Stursova M."/>
            <person name="Weitz H."/>
            <person name="Taylor A."/>
            <person name="Grigoriev I.V."/>
            <person name="Nagy L.G."/>
            <person name="Martin F."/>
            <person name="Kauserud H."/>
        </authorList>
    </citation>
    <scope>NUCLEOTIDE SEQUENCE</scope>
    <source>
        <strain evidence="2">CBHHK173m</strain>
    </source>
</reference>
<keyword evidence="1" id="KW-0732">Signal</keyword>
<accession>A0AAD6XPH4</accession>
<feature type="chain" id="PRO_5042294913" evidence="1">
    <location>
        <begin position="24"/>
        <end position="97"/>
    </location>
</feature>
<dbReference type="EMBL" id="JARJCN010000023">
    <property type="protein sequence ID" value="KAJ7089678.1"/>
    <property type="molecule type" value="Genomic_DNA"/>
</dbReference>
<sequence length="97" mass="10616">MSPPTQVEIRPLCLVLMVGAADAKASSMEHQRYTLTVWNNAALVTRTVECDKGPQDDILRVFASHATRFQVNPSSDPNNVIDLGSAHPTNWHSACVD</sequence>
<evidence type="ECO:0000256" key="1">
    <source>
        <dbReference type="SAM" id="SignalP"/>
    </source>
</evidence>
<evidence type="ECO:0000313" key="2">
    <source>
        <dbReference type="EMBL" id="KAJ7089678.1"/>
    </source>
</evidence>
<proteinExistence type="predicted"/>
<name>A0AAD6XPH4_9AGAR</name>
<protein>
    <submittedName>
        <fullName evidence="2">Uncharacterized protein</fullName>
    </submittedName>
</protein>
<dbReference type="AlphaFoldDB" id="A0AAD6XPH4"/>
<evidence type="ECO:0000313" key="3">
    <source>
        <dbReference type="Proteomes" id="UP001222325"/>
    </source>
</evidence>
<keyword evidence="3" id="KW-1185">Reference proteome</keyword>
<feature type="signal peptide" evidence="1">
    <location>
        <begin position="1"/>
        <end position="23"/>
    </location>
</feature>
<dbReference type="Proteomes" id="UP001222325">
    <property type="component" value="Unassembled WGS sequence"/>
</dbReference>
<organism evidence="2 3">
    <name type="scientific">Mycena belliarum</name>
    <dbReference type="NCBI Taxonomy" id="1033014"/>
    <lineage>
        <taxon>Eukaryota</taxon>
        <taxon>Fungi</taxon>
        <taxon>Dikarya</taxon>
        <taxon>Basidiomycota</taxon>
        <taxon>Agaricomycotina</taxon>
        <taxon>Agaricomycetes</taxon>
        <taxon>Agaricomycetidae</taxon>
        <taxon>Agaricales</taxon>
        <taxon>Marasmiineae</taxon>
        <taxon>Mycenaceae</taxon>
        <taxon>Mycena</taxon>
    </lineage>
</organism>